<gene>
    <name evidence="7" type="ORF">METZ01_LOCUS78195</name>
</gene>
<keyword evidence="5" id="KW-0067">ATP-binding</keyword>
<evidence type="ECO:0000256" key="2">
    <source>
        <dbReference type="ARBA" id="ARBA00011233"/>
    </source>
</evidence>
<feature type="domain" description="Cobalamin adenosyltransferase-like" evidence="6">
    <location>
        <begin position="6"/>
        <end position="165"/>
    </location>
</feature>
<dbReference type="PANTHER" id="PTHR12213:SF0">
    <property type="entry name" value="CORRINOID ADENOSYLTRANSFERASE MMAB"/>
    <property type="match status" value="1"/>
</dbReference>
<evidence type="ECO:0000256" key="3">
    <source>
        <dbReference type="ARBA" id="ARBA00022679"/>
    </source>
</evidence>
<dbReference type="EMBL" id="UINC01006079">
    <property type="protein sequence ID" value="SVA25341.1"/>
    <property type="molecule type" value="Genomic_DNA"/>
</dbReference>
<evidence type="ECO:0000256" key="4">
    <source>
        <dbReference type="ARBA" id="ARBA00022741"/>
    </source>
</evidence>
<evidence type="ECO:0000313" key="7">
    <source>
        <dbReference type="EMBL" id="SVA25341.1"/>
    </source>
</evidence>
<dbReference type="PANTHER" id="PTHR12213">
    <property type="entry name" value="CORRINOID ADENOSYLTRANSFERASE"/>
    <property type="match status" value="1"/>
</dbReference>
<dbReference type="Gene3D" id="1.20.1200.10">
    <property type="entry name" value="Cobalamin adenosyltransferase-like"/>
    <property type="match status" value="1"/>
</dbReference>
<evidence type="ECO:0000259" key="6">
    <source>
        <dbReference type="Pfam" id="PF01923"/>
    </source>
</evidence>
<sequence length="179" mass="19849">MRITKVYTRTGDDGTTGLANGKRVPKDSKKVRLLGSLDELNASIGVALVENLNKDITSVLQDVQNDLFNIGGEVSVVDKELGLITTEDVQKLENVIDSLNETLAPLEEFVVPGGSKGSALLHKARTVCRRAECDLVNLSHEEKINMIHLQYLNRFSDYLFVAARYQNNIDGSSEETWEK</sequence>
<protein>
    <recommendedName>
        <fullName evidence="6">Cobalamin adenosyltransferase-like domain-containing protein</fullName>
    </recommendedName>
</protein>
<dbReference type="NCBIfam" id="TIGR00636">
    <property type="entry name" value="PduO_Nterm"/>
    <property type="match status" value="1"/>
</dbReference>
<dbReference type="FunFam" id="1.20.1200.10:FF:000001">
    <property type="entry name" value="Cob(I)yrinic acid a,c-diamide adenosyltransferase"/>
    <property type="match status" value="1"/>
</dbReference>
<evidence type="ECO:0000256" key="5">
    <source>
        <dbReference type="ARBA" id="ARBA00022840"/>
    </source>
</evidence>
<evidence type="ECO:0000256" key="1">
    <source>
        <dbReference type="ARBA" id="ARBA00007487"/>
    </source>
</evidence>
<comment type="similarity">
    <text evidence="1">Belongs to the Cob(I)alamin adenosyltransferase family.</text>
</comment>
<dbReference type="GO" id="GO:0008817">
    <property type="term" value="F:corrinoid adenosyltransferase activity"/>
    <property type="evidence" value="ECO:0007669"/>
    <property type="project" value="TreeGrafter"/>
</dbReference>
<organism evidence="7">
    <name type="scientific">marine metagenome</name>
    <dbReference type="NCBI Taxonomy" id="408172"/>
    <lineage>
        <taxon>unclassified sequences</taxon>
        <taxon>metagenomes</taxon>
        <taxon>ecological metagenomes</taxon>
    </lineage>
</organism>
<reference evidence="7" key="1">
    <citation type="submission" date="2018-05" db="EMBL/GenBank/DDBJ databases">
        <authorList>
            <person name="Lanie J.A."/>
            <person name="Ng W.-L."/>
            <person name="Kazmierczak K.M."/>
            <person name="Andrzejewski T.M."/>
            <person name="Davidsen T.M."/>
            <person name="Wayne K.J."/>
            <person name="Tettelin H."/>
            <person name="Glass J.I."/>
            <person name="Rusch D."/>
            <person name="Podicherti R."/>
            <person name="Tsui H.-C.T."/>
            <person name="Winkler M.E."/>
        </authorList>
    </citation>
    <scope>NUCLEOTIDE SEQUENCE</scope>
</reference>
<name>A0A381UC79_9ZZZZ</name>
<dbReference type="InterPro" id="IPR016030">
    <property type="entry name" value="CblAdoTrfase-like"/>
</dbReference>
<dbReference type="SUPFAM" id="SSF89028">
    <property type="entry name" value="Cobalamin adenosyltransferase-like"/>
    <property type="match status" value="1"/>
</dbReference>
<dbReference type="GO" id="GO:0005524">
    <property type="term" value="F:ATP binding"/>
    <property type="evidence" value="ECO:0007669"/>
    <property type="project" value="UniProtKB-KW"/>
</dbReference>
<accession>A0A381UC79</accession>
<dbReference type="AlphaFoldDB" id="A0A381UC79"/>
<dbReference type="Pfam" id="PF01923">
    <property type="entry name" value="Cob_adeno_trans"/>
    <property type="match status" value="1"/>
</dbReference>
<dbReference type="InterPro" id="IPR029499">
    <property type="entry name" value="PduO-typ"/>
</dbReference>
<dbReference type="InterPro" id="IPR036451">
    <property type="entry name" value="CblAdoTrfase-like_sf"/>
</dbReference>
<proteinExistence type="inferred from homology"/>
<keyword evidence="4" id="KW-0547">Nucleotide-binding</keyword>
<dbReference type="GO" id="GO:0009235">
    <property type="term" value="P:cobalamin metabolic process"/>
    <property type="evidence" value="ECO:0007669"/>
    <property type="project" value="UniProtKB-ARBA"/>
</dbReference>
<comment type="subunit">
    <text evidence="2">Homotrimer.</text>
</comment>
<keyword evidence="3" id="KW-0808">Transferase</keyword>